<dbReference type="GO" id="GO:0071949">
    <property type="term" value="F:FAD binding"/>
    <property type="evidence" value="ECO:0007669"/>
    <property type="project" value="TreeGrafter"/>
</dbReference>
<keyword evidence="4 8" id="KW-0285">Flavoprotein</keyword>
<evidence type="ECO:0000256" key="9">
    <source>
        <dbReference type="RuleBase" id="RU004182"/>
    </source>
</evidence>
<dbReference type="InterPro" id="IPR036155">
    <property type="entry name" value="Crypto/Photolyase_N_sf"/>
</dbReference>
<dbReference type="InterPro" id="IPR014729">
    <property type="entry name" value="Rossmann-like_a/b/a_fold"/>
</dbReference>
<feature type="binding site" evidence="8">
    <location>
        <position position="253"/>
    </location>
    <ligand>
        <name>FAD</name>
        <dbReference type="ChEBI" id="CHEBI:57692"/>
    </ligand>
</feature>
<dbReference type="PANTHER" id="PTHR11455:SF9">
    <property type="entry name" value="CRYPTOCHROME CIRCADIAN CLOCK 5 ISOFORM X1"/>
    <property type="match status" value="1"/>
</dbReference>
<proteinExistence type="inferred from homology"/>
<evidence type="ECO:0000256" key="8">
    <source>
        <dbReference type="PIRSR" id="PIRSR602081-1"/>
    </source>
</evidence>
<dbReference type="InterPro" id="IPR005101">
    <property type="entry name" value="Cryptochr/Photolyase_FAD-bd"/>
</dbReference>
<dbReference type="GO" id="GO:0000719">
    <property type="term" value="P:photoreactive repair"/>
    <property type="evidence" value="ECO:0007669"/>
    <property type="project" value="UniProtKB-ARBA"/>
</dbReference>
<evidence type="ECO:0000256" key="1">
    <source>
        <dbReference type="ARBA" id="ARBA00001932"/>
    </source>
</evidence>
<name>A0AAE9Y3U9_9ACTN</name>
<dbReference type="InterPro" id="IPR006050">
    <property type="entry name" value="DNA_photolyase_N"/>
</dbReference>
<dbReference type="SUPFAM" id="SSF48173">
    <property type="entry name" value="Cryptochrome/photolyase FAD-binding domain"/>
    <property type="match status" value="1"/>
</dbReference>
<dbReference type="InterPro" id="IPR036134">
    <property type="entry name" value="Crypto/Photolyase_FAD-like_sf"/>
</dbReference>
<evidence type="ECO:0000313" key="13">
    <source>
        <dbReference type="Proteomes" id="UP001216390"/>
    </source>
</evidence>
<dbReference type="Gene3D" id="1.25.40.80">
    <property type="match status" value="1"/>
</dbReference>
<dbReference type="Proteomes" id="UP001216390">
    <property type="component" value="Chromosome"/>
</dbReference>
<comment type="catalytic activity">
    <reaction evidence="7">
        <text>cyclobutadipyrimidine (in DNA) = 2 pyrimidine residues (in DNA).</text>
        <dbReference type="EC" id="4.1.99.3"/>
    </reaction>
</comment>
<feature type="binding site" evidence="8">
    <location>
        <begin position="256"/>
        <end position="263"/>
    </location>
    <ligand>
        <name>FAD</name>
        <dbReference type="ChEBI" id="CHEBI:57692"/>
    </ligand>
</feature>
<evidence type="ECO:0000256" key="4">
    <source>
        <dbReference type="ARBA" id="ARBA00022630"/>
    </source>
</evidence>
<feature type="domain" description="Photolyase/cryptochrome alpha/beta" evidence="11">
    <location>
        <begin position="4"/>
        <end position="128"/>
    </location>
</feature>
<evidence type="ECO:0000256" key="6">
    <source>
        <dbReference type="ARBA" id="ARBA00022991"/>
    </source>
</evidence>
<dbReference type="GO" id="GO:0009416">
    <property type="term" value="P:response to light stimulus"/>
    <property type="evidence" value="ECO:0007669"/>
    <property type="project" value="TreeGrafter"/>
</dbReference>
<dbReference type="PANTHER" id="PTHR11455">
    <property type="entry name" value="CRYPTOCHROME"/>
    <property type="match status" value="1"/>
</dbReference>
<dbReference type="PROSITE" id="PS51645">
    <property type="entry name" value="PHR_CRY_ALPHA_BETA"/>
    <property type="match status" value="1"/>
</dbReference>
<dbReference type="GO" id="GO:0003677">
    <property type="term" value="F:DNA binding"/>
    <property type="evidence" value="ECO:0007669"/>
    <property type="project" value="TreeGrafter"/>
</dbReference>
<reference evidence="12" key="1">
    <citation type="submission" date="2023-01" db="EMBL/GenBank/DDBJ databases">
        <title>The diversity of Class Acidimicrobiia in South China Sea sediment environments and the proposal of Iamia marina sp. nov., a novel species of the genus Iamia.</title>
        <authorList>
            <person name="He Y."/>
            <person name="Tian X."/>
        </authorList>
    </citation>
    <scope>NUCLEOTIDE SEQUENCE</scope>
    <source>
        <strain evidence="12">DSM 19957</strain>
    </source>
</reference>
<dbReference type="PROSITE" id="PS00394">
    <property type="entry name" value="DNA_PHOTOLYASES_1_1"/>
    <property type="match status" value="1"/>
</dbReference>
<accession>A0AAE9Y3U9</accession>
<feature type="binding site" evidence="8">
    <location>
        <position position="211"/>
    </location>
    <ligand>
        <name>FAD</name>
        <dbReference type="ChEBI" id="CHEBI:57692"/>
    </ligand>
</feature>
<keyword evidence="13" id="KW-1185">Reference proteome</keyword>
<comment type="cofactor">
    <cofactor evidence="1">
        <name>(6R)-5,10-methylene-5,6,7,8-tetrahydrofolate</name>
        <dbReference type="ChEBI" id="CHEBI:15636"/>
    </cofactor>
</comment>
<dbReference type="EC" id="4.1.99.3" evidence="2"/>
<dbReference type="PRINTS" id="PR00147">
    <property type="entry name" value="DNAPHOTLYASE"/>
</dbReference>
<feature type="region of interest" description="Disordered" evidence="10">
    <location>
        <begin position="173"/>
        <end position="194"/>
    </location>
</feature>
<sequence>MSESVAVMWFRRDLRLSDNPALVEAAREHDRVVPLFVDDHALRDPAGANRRWFMAGCLSELHDRTDGALVVRKDSPERAVRAVARQAGADAVYVTGDSGPYGSARDERVADALGEDDVELRPVGTPYAVPPGSIFTGSDTPYKVFTPFSRAWRSWGWDDPVDAPHGVRWVDDVRSDGLPEAPSTSADLPTPGEEAAKRRLSAFLDGPVDSYADDRDRPAKDGTSRLSPYLKYGCVHPRQVLSRLGRGKGSETFATELAWRDFYADVLLHNPDSARQSLDPDMAGIELDEGAEADERFAAWCEGRTGFPIVDAGMRQLTAMGWMHNRLRMIVGSFLVKDLHIDWTRGARHFMDHLVDGDLASNQHGWQWVAGTGTDAAPYFRVFNPTSQSERFDPQGDYIRRWVPELADVEGKAVHQPAAAGDDLFSGAASDYPEPMVDHKEEREEALRRWRAATGKG</sequence>
<dbReference type="FunFam" id="1.10.579.10:FF:000003">
    <property type="entry name" value="Deoxyribodipyrimidine photo-lyase"/>
    <property type="match status" value="1"/>
</dbReference>
<evidence type="ECO:0000256" key="10">
    <source>
        <dbReference type="SAM" id="MobiDB-lite"/>
    </source>
</evidence>
<dbReference type="Gene3D" id="1.10.579.10">
    <property type="entry name" value="DNA Cyclobutane Dipyrimidine Photolyase, subunit A, domain 3"/>
    <property type="match status" value="1"/>
</dbReference>
<dbReference type="Pfam" id="PF03441">
    <property type="entry name" value="FAD_binding_7"/>
    <property type="match status" value="1"/>
</dbReference>
<feature type="binding site" evidence="8">
    <location>
        <begin position="223"/>
        <end position="227"/>
    </location>
    <ligand>
        <name>FAD</name>
        <dbReference type="ChEBI" id="CHEBI:57692"/>
    </ligand>
</feature>
<evidence type="ECO:0000256" key="7">
    <source>
        <dbReference type="ARBA" id="ARBA00033999"/>
    </source>
</evidence>
<evidence type="ECO:0000259" key="11">
    <source>
        <dbReference type="PROSITE" id="PS51645"/>
    </source>
</evidence>
<organism evidence="12 13">
    <name type="scientific">Iamia majanohamensis</name>
    <dbReference type="NCBI Taxonomy" id="467976"/>
    <lineage>
        <taxon>Bacteria</taxon>
        <taxon>Bacillati</taxon>
        <taxon>Actinomycetota</taxon>
        <taxon>Acidimicrobiia</taxon>
        <taxon>Acidimicrobiales</taxon>
        <taxon>Iamiaceae</taxon>
        <taxon>Iamia</taxon>
    </lineage>
</organism>
<feature type="region of interest" description="Disordered" evidence="10">
    <location>
        <begin position="417"/>
        <end position="439"/>
    </location>
</feature>
<keyword evidence="5 8" id="KW-0274">FAD</keyword>
<evidence type="ECO:0000256" key="3">
    <source>
        <dbReference type="ARBA" id="ARBA00014046"/>
    </source>
</evidence>
<comment type="cofactor">
    <cofactor evidence="8">
        <name>FAD</name>
        <dbReference type="ChEBI" id="CHEBI:57692"/>
    </cofactor>
    <text evidence="8">Binds 1 FAD per subunit.</text>
</comment>
<evidence type="ECO:0000256" key="5">
    <source>
        <dbReference type="ARBA" id="ARBA00022827"/>
    </source>
</evidence>
<evidence type="ECO:0000256" key="2">
    <source>
        <dbReference type="ARBA" id="ARBA00013149"/>
    </source>
</evidence>
<dbReference type="AlphaFoldDB" id="A0AAE9Y3U9"/>
<dbReference type="InterPro" id="IPR002081">
    <property type="entry name" value="Cryptochrome/DNA_photolyase_1"/>
</dbReference>
<protein>
    <recommendedName>
        <fullName evidence="3">Deoxyribodipyrimidine photo-lyase</fullName>
        <ecNumber evidence="2">4.1.99.3</ecNumber>
    </recommendedName>
</protein>
<comment type="similarity">
    <text evidence="9">Belongs to the DNA photolyase family.</text>
</comment>
<dbReference type="Gene3D" id="3.40.50.620">
    <property type="entry name" value="HUPs"/>
    <property type="match status" value="1"/>
</dbReference>
<dbReference type="SUPFAM" id="SSF52425">
    <property type="entry name" value="Cryptochrome/photolyase, N-terminal domain"/>
    <property type="match status" value="1"/>
</dbReference>
<dbReference type="GO" id="GO:0003904">
    <property type="term" value="F:deoxyribodipyrimidine photo-lyase activity"/>
    <property type="evidence" value="ECO:0007669"/>
    <property type="project" value="UniProtKB-EC"/>
</dbReference>
<gene>
    <name evidence="12" type="ORF">PO878_14005</name>
</gene>
<dbReference type="EMBL" id="CP116942">
    <property type="protein sequence ID" value="WCO65614.1"/>
    <property type="molecule type" value="Genomic_DNA"/>
</dbReference>
<dbReference type="RefSeq" id="WP_272735141.1">
    <property type="nucleotide sequence ID" value="NZ_CP116942.1"/>
</dbReference>
<dbReference type="KEGG" id="ima:PO878_14005"/>
<keyword evidence="6 9" id="KW-0157">Chromophore</keyword>
<dbReference type="InterPro" id="IPR018394">
    <property type="entry name" value="DNA_photolyase_1_CS_C"/>
</dbReference>
<feature type="binding site" evidence="8">
    <location>
        <begin position="356"/>
        <end position="358"/>
    </location>
    <ligand>
        <name>FAD</name>
        <dbReference type="ChEBI" id="CHEBI:57692"/>
    </ligand>
</feature>
<evidence type="ECO:0000313" key="12">
    <source>
        <dbReference type="EMBL" id="WCO65614.1"/>
    </source>
</evidence>
<dbReference type="Pfam" id="PF00875">
    <property type="entry name" value="DNA_photolyase"/>
    <property type="match status" value="1"/>
</dbReference>